<keyword evidence="9" id="KW-0460">Magnesium</keyword>
<dbReference type="Pfam" id="PF02367">
    <property type="entry name" value="TsaE"/>
    <property type="match status" value="1"/>
</dbReference>
<organism evidence="11 12">
    <name type="scientific">Candidatus Kuenenbacteria bacterium GW2011_GWA2_42_15</name>
    <dbReference type="NCBI Taxonomy" id="1618677"/>
    <lineage>
        <taxon>Bacteria</taxon>
        <taxon>Candidatus Kueneniibacteriota</taxon>
    </lineage>
</organism>
<reference evidence="11 12" key="1">
    <citation type="journal article" date="2015" name="Nature">
        <title>rRNA introns, odd ribosomes, and small enigmatic genomes across a large radiation of phyla.</title>
        <authorList>
            <person name="Brown C.T."/>
            <person name="Hug L.A."/>
            <person name="Thomas B.C."/>
            <person name="Sharon I."/>
            <person name="Castelle C.J."/>
            <person name="Singh A."/>
            <person name="Wilkins M.J."/>
            <person name="Williams K.H."/>
            <person name="Banfield J.F."/>
        </authorList>
    </citation>
    <scope>NUCLEOTIDE SEQUENCE [LARGE SCALE GENOMIC DNA]</scope>
</reference>
<comment type="similarity">
    <text evidence="2">Belongs to the TsaE family.</text>
</comment>
<dbReference type="Proteomes" id="UP000034516">
    <property type="component" value="Unassembled WGS sequence"/>
</dbReference>
<dbReference type="PANTHER" id="PTHR33540">
    <property type="entry name" value="TRNA THREONYLCARBAMOYLADENOSINE BIOSYNTHESIS PROTEIN TSAE"/>
    <property type="match status" value="1"/>
</dbReference>
<comment type="caution">
    <text evidence="11">The sequence shown here is derived from an EMBL/GenBank/DDBJ whole genome shotgun (WGS) entry which is preliminary data.</text>
</comment>
<keyword evidence="7" id="KW-0547">Nucleotide-binding</keyword>
<evidence type="ECO:0000256" key="8">
    <source>
        <dbReference type="ARBA" id="ARBA00022840"/>
    </source>
</evidence>
<evidence type="ECO:0000256" key="4">
    <source>
        <dbReference type="ARBA" id="ARBA00022490"/>
    </source>
</evidence>
<evidence type="ECO:0000313" key="12">
    <source>
        <dbReference type="Proteomes" id="UP000034516"/>
    </source>
</evidence>
<dbReference type="SUPFAM" id="SSF52540">
    <property type="entry name" value="P-loop containing nucleoside triphosphate hydrolases"/>
    <property type="match status" value="1"/>
</dbReference>
<comment type="subcellular location">
    <subcellularLocation>
        <location evidence="1">Cytoplasm</location>
    </subcellularLocation>
</comment>
<dbReference type="GO" id="GO:0005737">
    <property type="term" value="C:cytoplasm"/>
    <property type="evidence" value="ECO:0007669"/>
    <property type="project" value="UniProtKB-SubCell"/>
</dbReference>
<evidence type="ECO:0000256" key="9">
    <source>
        <dbReference type="ARBA" id="ARBA00022842"/>
    </source>
</evidence>
<evidence type="ECO:0000256" key="3">
    <source>
        <dbReference type="ARBA" id="ARBA00019010"/>
    </source>
</evidence>
<dbReference type="InterPro" id="IPR003442">
    <property type="entry name" value="T6A_TsaE"/>
</dbReference>
<dbReference type="GO" id="GO:0005524">
    <property type="term" value="F:ATP binding"/>
    <property type="evidence" value="ECO:0007669"/>
    <property type="project" value="UniProtKB-KW"/>
</dbReference>
<proteinExistence type="inferred from homology"/>
<dbReference type="PATRIC" id="fig|1618677.3.peg.492"/>
<dbReference type="GO" id="GO:0002949">
    <property type="term" value="P:tRNA threonylcarbamoyladenosine modification"/>
    <property type="evidence" value="ECO:0007669"/>
    <property type="project" value="InterPro"/>
</dbReference>
<dbReference type="GO" id="GO:0046872">
    <property type="term" value="F:metal ion binding"/>
    <property type="evidence" value="ECO:0007669"/>
    <property type="project" value="UniProtKB-KW"/>
</dbReference>
<accession>A0A0G0YXV2</accession>
<keyword evidence="5" id="KW-0819">tRNA processing</keyword>
<sequence length="160" mass="17941">MRDYFKKNITRSGQETERLGKKVAGSLFGPAVFGLVGDLGAGKTQFVKGLALGLGIKAHITSPTFVLLKIYKIKNHQSAIINLQSSICNLVHIDCYRLADSSELLDLGFKEFLQNKNSLIVVEWADKIKSILPKDTIWIKFNHGKKPEERVIVFQNQDIL</sequence>
<keyword evidence="8" id="KW-0067">ATP-binding</keyword>
<dbReference type="NCBIfam" id="TIGR00150">
    <property type="entry name" value="T6A_YjeE"/>
    <property type="match status" value="1"/>
</dbReference>
<keyword evidence="6" id="KW-0479">Metal-binding</keyword>
<evidence type="ECO:0000313" key="11">
    <source>
        <dbReference type="EMBL" id="KKS41447.1"/>
    </source>
</evidence>
<evidence type="ECO:0000256" key="7">
    <source>
        <dbReference type="ARBA" id="ARBA00022741"/>
    </source>
</evidence>
<dbReference type="Gene3D" id="3.40.50.300">
    <property type="entry name" value="P-loop containing nucleotide triphosphate hydrolases"/>
    <property type="match status" value="1"/>
</dbReference>
<keyword evidence="4" id="KW-0963">Cytoplasm</keyword>
<evidence type="ECO:0000256" key="1">
    <source>
        <dbReference type="ARBA" id="ARBA00004496"/>
    </source>
</evidence>
<evidence type="ECO:0000256" key="6">
    <source>
        <dbReference type="ARBA" id="ARBA00022723"/>
    </source>
</evidence>
<evidence type="ECO:0000256" key="2">
    <source>
        <dbReference type="ARBA" id="ARBA00007599"/>
    </source>
</evidence>
<evidence type="ECO:0000256" key="5">
    <source>
        <dbReference type="ARBA" id="ARBA00022694"/>
    </source>
</evidence>
<dbReference type="AlphaFoldDB" id="A0A0G0YXV2"/>
<dbReference type="InterPro" id="IPR027417">
    <property type="entry name" value="P-loop_NTPase"/>
</dbReference>
<gene>
    <name evidence="11" type="ORF">UV02_C0027G0005</name>
</gene>
<dbReference type="EMBL" id="LCCW01000027">
    <property type="protein sequence ID" value="KKS41447.1"/>
    <property type="molecule type" value="Genomic_DNA"/>
</dbReference>
<evidence type="ECO:0000256" key="10">
    <source>
        <dbReference type="ARBA" id="ARBA00032441"/>
    </source>
</evidence>
<protein>
    <recommendedName>
        <fullName evidence="3">tRNA threonylcarbamoyladenosine biosynthesis protein TsaE</fullName>
    </recommendedName>
    <alternativeName>
        <fullName evidence="10">t(6)A37 threonylcarbamoyladenosine biosynthesis protein TsaE</fullName>
    </alternativeName>
</protein>
<name>A0A0G0YXV2_9BACT</name>
<dbReference type="PANTHER" id="PTHR33540:SF2">
    <property type="entry name" value="TRNA THREONYLCARBAMOYLADENOSINE BIOSYNTHESIS PROTEIN TSAE"/>
    <property type="match status" value="1"/>
</dbReference>